<proteinExistence type="predicted"/>
<evidence type="ECO:0000313" key="2">
    <source>
        <dbReference type="Proteomes" id="UP000186132"/>
    </source>
</evidence>
<gene>
    <name evidence="1" type="ORF">SAMN05443575_2158</name>
</gene>
<dbReference type="Proteomes" id="UP000186132">
    <property type="component" value="Unassembled WGS sequence"/>
</dbReference>
<organism evidence="1 2">
    <name type="scientific">Jatrophihabitans endophyticus</name>
    <dbReference type="NCBI Taxonomy" id="1206085"/>
    <lineage>
        <taxon>Bacteria</taxon>
        <taxon>Bacillati</taxon>
        <taxon>Actinomycetota</taxon>
        <taxon>Actinomycetes</taxon>
        <taxon>Jatrophihabitantales</taxon>
        <taxon>Jatrophihabitantaceae</taxon>
        <taxon>Jatrophihabitans</taxon>
    </lineage>
</organism>
<sequence>MPLFGRRERPPADVVAALDGDERVVSWADAGDDVVVATTLGVWWPDPAGRRRIAWDRIDKAVWHDNVLSVTEADVEDDAVLVDRPAVHARITVPRDLPPTVRKRVEQNIVRTELVSVTGGAVRFVARRLPGRDGITWWARLEPGTPDTERVRSAVRARLAILRAG</sequence>
<dbReference type="EMBL" id="FQVU01000003">
    <property type="protein sequence ID" value="SHG52254.1"/>
    <property type="molecule type" value="Genomic_DNA"/>
</dbReference>
<dbReference type="OrthoDB" id="3397289at2"/>
<keyword evidence="2" id="KW-1185">Reference proteome</keyword>
<reference evidence="1 2" key="1">
    <citation type="submission" date="2016-11" db="EMBL/GenBank/DDBJ databases">
        <authorList>
            <person name="Jaros S."/>
            <person name="Januszkiewicz K."/>
            <person name="Wedrychowicz H."/>
        </authorList>
    </citation>
    <scope>NUCLEOTIDE SEQUENCE [LARGE SCALE GENOMIC DNA]</scope>
    <source>
        <strain evidence="1 2">DSM 45627</strain>
    </source>
</reference>
<name>A0A1M5KH43_9ACTN</name>
<dbReference type="RefSeq" id="WP_073389949.1">
    <property type="nucleotide sequence ID" value="NZ_FQVU01000003.1"/>
</dbReference>
<dbReference type="STRING" id="1206085.SAMN05443575_2158"/>
<evidence type="ECO:0000313" key="1">
    <source>
        <dbReference type="EMBL" id="SHG52254.1"/>
    </source>
</evidence>
<protein>
    <submittedName>
        <fullName evidence="1">Uncharacterized protein</fullName>
    </submittedName>
</protein>
<accession>A0A1M5KH43</accession>
<dbReference type="AlphaFoldDB" id="A0A1M5KH43"/>